<feature type="region of interest" description="Disordered" evidence="1">
    <location>
        <begin position="41"/>
        <end position="71"/>
    </location>
</feature>
<accession>A0A7X1PI12</accession>
<evidence type="ECO:0000256" key="1">
    <source>
        <dbReference type="SAM" id="MobiDB-lite"/>
    </source>
</evidence>
<organism evidence="2 3">
    <name type="scientific">Pseudomonas piscis</name>
    <dbReference type="NCBI Taxonomy" id="2614538"/>
    <lineage>
        <taxon>Bacteria</taxon>
        <taxon>Pseudomonadati</taxon>
        <taxon>Pseudomonadota</taxon>
        <taxon>Gammaproteobacteria</taxon>
        <taxon>Pseudomonadales</taxon>
        <taxon>Pseudomonadaceae</taxon>
        <taxon>Pseudomonas</taxon>
    </lineage>
</organism>
<comment type="caution">
    <text evidence="2">The sequence shown here is derived from an EMBL/GenBank/DDBJ whole genome shotgun (WGS) entry which is preliminary data.</text>
</comment>
<evidence type="ECO:0000313" key="2">
    <source>
        <dbReference type="EMBL" id="MQA51938.1"/>
    </source>
</evidence>
<gene>
    <name evidence="2" type="ORF">GDH07_01230</name>
</gene>
<sequence length="71" mass="8087">MISIKRYLSIEQYRLGNRLQLDKRHGAIAWHPCGAPRWAGHRVHNRAGPCNPSTKRDECGQVGRRPQTRGA</sequence>
<proteinExistence type="predicted"/>
<reference evidence="2 3" key="1">
    <citation type="submission" date="2019-10" db="EMBL/GenBank/DDBJ databases">
        <title>Pseudomonas dajingensis sp. nov., isolated from the profound head ulcers of farmed Murray cod (Maccullochella peelii peelii).</title>
        <authorList>
            <person name="Liu Y."/>
        </authorList>
    </citation>
    <scope>NUCLEOTIDE SEQUENCE [LARGE SCALE GENOMIC DNA]</scope>
    <source>
        <strain evidence="2 3">MC042</strain>
    </source>
</reference>
<dbReference type="Proteomes" id="UP000486534">
    <property type="component" value="Unassembled WGS sequence"/>
</dbReference>
<dbReference type="AlphaFoldDB" id="A0A7X1PI12"/>
<protein>
    <submittedName>
        <fullName evidence="2">Uncharacterized protein</fullName>
    </submittedName>
</protein>
<dbReference type="EMBL" id="WHUV01000001">
    <property type="protein sequence ID" value="MQA51938.1"/>
    <property type="molecule type" value="Genomic_DNA"/>
</dbReference>
<name>A0A7X1PI12_9PSED</name>
<evidence type="ECO:0000313" key="3">
    <source>
        <dbReference type="Proteomes" id="UP000486534"/>
    </source>
</evidence>